<dbReference type="PRINTS" id="PR00081">
    <property type="entry name" value="GDHRDH"/>
</dbReference>
<name>A0ABQ9FWU0_TEGGR</name>
<keyword evidence="3" id="KW-1185">Reference proteome</keyword>
<evidence type="ECO:0000256" key="1">
    <source>
        <dbReference type="RuleBase" id="RU000363"/>
    </source>
</evidence>
<evidence type="ECO:0000313" key="2">
    <source>
        <dbReference type="EMBL" id="KAJ8320457.1"/>
    </source>
</evidence>
<dbReference type="Gene3D" id="3.40.50.720">
    <property type="entry name" value="NAD(P)-binding Rossmann-like Domain"/>
    <property type="match status" value="1"/>
</dbReference>
<reference evidence="2 3" key="1">
    <citation type="submission" date="2022-12" db="EMBL/GenBank/DDBJ databases">
        <title>Chromosome-level genome of Tegillarca granosa.</title>
        <authorList>
            <person name="Kim J."/>
        </authorList>
    </citation>
    <scope>NUCLEOTIDE SEQUENCE [LARGE SCALE GENOMIC DNA]</scope>
    <source>
        <strain evidence="2">Teg-2019</strain>
        <tissue evidence="2">Adductor muscle</tissue>
    </source>
</reference>
<organism evidence="2 3">
    <name type="scientific">Tegillarca granosa</name>
    <name type="common">Malaysian cockle</name>
    <name type="synonym">Anadara granosa</name>
    <dbReference type="NCBI Taxonomy" id="220873"/>
    <lineage>
        <taxon>Eukaryota</taxon>
        <taxon>Metazoa</taxon>
        <taxon>Spiralia</taxon>
        <taxon>Lophotrochozoa</taxon>
        <taxon>Mollusca</taxon>
        <taxon>Bivalvia</taxon>
        <taxon>Autobranchia</taxon>
        <taxon>Pteriomorphia</taxon>
        <taxon>Arcoida</taxon>
        <taxon>Arcoidea</taxon>
        <taxon>Arcidae</taxon>
        <taxon>Tegillarca</taxon>
    </lineage>
</organism>
<dbReference type="InterPro" id="IPR036291">
    <property type="entry name" value="NAD(P)-bd_dom_sf"/>
</dbReference>
<dbReference type="PANTHER" id="PTHR24322">
    <property type="entry name" value="PKSB"/>
    <property type="match status" value="1"/>
</dbReference>
<sequence length="247" mass="28078">MDTLFYHLNTNYIMGKKMKLPWQDTSSTIADLGVKCSYMICDVSQHQQVYLKAEEIKKTVGNVTILVNNAGVVCGKPIIDSNDDDIQKVFETNTLSNIWTIKSFLPGMISEQRGHIVTMNSVLGLIAMKGAGDYCSSKFATKGLLESLKWELLPYPYIYMTTVHPYTVDNQMFSGIKIRFPFMLPPLKEEYVSRRTVAAVLTNSEQIVLPRMMHLLVWSMNTFPVEAMYAPVKFFGADKTMDTFHKE</sequence>
<evidence type="ECO:0000313" key="3">
    <source>
        <dbReference type="Proteomes" id="UP001217089"/>
    </source>
</evidence>
<comment type="similarity">
    <text evidence="1">Belongs to the short-chain dehydrogenases/reductases (SDR) family.</text>
</comment>
<dbReference type="Proteomes" id="UP001217089">
    <property type="component" value="Unassembled WGS sequence"/>
</dbReference>
<dbReference type="SUPFAM" id="SSF51735">
    <property type="entry name" value="NAD(P)-binding Rossmann-fold domains"/>
    <property type="match status" value="1"/>
</dbReference>
<comment type="caution">
    <text evidence="2">The sequence shown here is derived from an EMBL/GenBank/DDBJ whole genome shotgun (WGS) entry which is preliminary data.</text>
</comment>
<dbReference type="PANTHER" id="PTHR24322:SF483">
    <property type="entry name" value="SHORT-CHAIN DEHYDROGENASE_REDUCTASE 3"/>
    <property type="match status" value="1"/>
</dbReference>
<dbReference type="PRINTS" id="PR00080">
    <property type="entry name" value="SDRFAMILY"/>
</dbReference>
<accession>A0ABQ9FWU0</accession>
<protein>
    <submittedName>
        <fullName evidence="2">Uncharacterized protein</fullName>
    </submittedName>
</protein>
<dbReference type="EMBL" id="JARBDR010000141">
    <property type="protein sequence ID" value="KAJ8320457.1"/>
    <property type="molecule type" value="Genomic_DNA"/>
</dbReference>
<dbReference type="InterPro" id="IPR002347">
    <property type="entry name" value="SDR_fam"/>
</dbReference>
<gene>
    <name evidence="2" type="ORF">KUTeg_002044</name>
</gene>
<dbReference type="Pfam" id="PF00106">
    <property type="entry name" value="adh_short"/>
    <property type="match status" value="1"/>
</dbReference>
<proteinExistence type="inferred from homology"/>